<dbReference type="InterPro" id="IPR054186">
    <property type="entry name" value="DUF6891"/>
</dbReference>
<evidence type="ECO:0000313" key="5">
    <source>
        <dbReference type="Proteomes" id="UP000321726"/>
    </source>
</evidence>
<protein>
    <recommendedName>
        <fullName evidence="1">DUF6891 domain-containing protein</fullName>
    </recommendedName>
</protein>
<dbReference type="RefSeq" id="WP_073434027.1">
    <property type="nucleotide sequence ID" value="NZ_BJXU01000191.1"/>
</dbReference>
<evidence type="ECO:0000313" key="2">
    <source>
        <dbReference type="EMBL" id="GEN26164.1"/>
    </source>
</evidence>
<dbReference type="Proteomes" id="UP000321726">
    <property type="component" value="Unassembled WGS sequence"/>
</dbReference>
<dbReference type="EMBL" id="BJXU01000191">
    <property type="protein sequence ID" value="GEN26164.1"/>
    <property type="molecule type" value="Genomic_DNA"/>
</dbReference>
<proteinExistence type="predicted"/>
<dbReference type="Pfam" id="PF21831">
    <property type="entry name" value="DUF6891"/>
    <property type="match status" value="1"/>
</dbReference>
<dbReference type="STRING" id="44933.SAMN05660971_01122"/>
<reference evidence="3 4" key="1">
    <citation type="submission" date="2016-11" db="EMBL/GenBank/DDBJ databases">
        <authorList>
            <person name="Jaros S."/>
            <person name="Januszkiewicz K."/>
            <person name="Wedrychowicz H."/>
        </authorList>
    </citation>
    <scope>NUCLEOTIDE SEQUENCE [LARGE SCALE GENOMIC DNA]</scope>
    <source>
        <strain evidence="3 4">DSM 4740</strain>
    </source>
</reference>
<name>A0A1M7CJY6_9GAMM</name>
<dbReference type="OrthoDB" id="5515732at2"/>
<dbReference type="AlphaFoldDB" id="A0A1M7CJY6"/>
<evidence type="ECO:0000313" key="3">
    <source>
        <dbReference type="EMBL" id="SHL67487.1"/>
    </source>
</evidence>
<keyword evidence="5" id="KW-1185">Reference proteome</keyword>
<sequence length="214" mass="24104">MFKLLQSLLARRNEPQSDEHSQLNHGDTARQIHLLIWGGFETPKDIHDIIADQSPSPDELTATDHRWIDTEIQRRLADKQESQAQWPRTTDWDRLDNAFQSLDNNGIIALHYAGNTQSDGLADTMEVFDARQQAGETPQGYVFYHGQDVDTALESGRVHLAFGAFDNSEESAAGVARAVVSTVNRHGLHVSWDGSLDQRILIQPIEWRKRSPGL</sequence>
<accession>A0A1M7CJY6</accession>
<reference evidence="2 5" key="2">
    <citation type="submission" date="2019-07" db="EMBL/GenBank/DDBJ databases">
        <title>Whole genome shotgun sequence of Halomonas cupida NBRC 102219.</title>
        <authorList>
            <person name="Hosoyama A."/>
            <person name="Uohara A."/>
            <person name="Ohji S."/>
            <person name="Ichikawa N."/>
        </authorList>
    </citation>
    <scope>NUCLEOTIDE SEQUENCE [LARGE SCALE GENOMIC DNA]</scope>
    <source>
        <strain evidence="2 5">NBRC 102219</strain>
    </source>
</reference>
<dbReference type="EMBL" id="FRCA01000002">
    <property type="protein sequence ID" value="SHL67487.1"/>
    <property type="molecule type" value="Genomic_DNA"/>
</dbReference>
<organism evidence="3 4">
    <name type="scientific">Halomonas cupida</name>
    <dbReference type="NCBI Taxonomy" id="44933"/>
    <lineage>
        <taxon>Bacteria</taxon>
        <taxon>Pseudomonadati</taxon>
        <taxon>Pseudomonadota</taxon>
        <taxon>Gammaproteobacteria</taxon>
        <taxon>Oceanospirillales</taxon>
        <taxon>Halomonadaceae</taxon>
        <taxon>Halomonas</taxon>
    </lineage>
</organism>
<dbReference type="Proteomes" id="UP000184123">
    <property type="component" value="Unassembled WGS sequence"/>
</dbReference>
<evidence type="ECO:0000313" key="4">
    <source>
        <dbReference type="Proteomes" id="UP000184123"/>
    </source>
</evidence>
<gene>
    <name evidence="2" type="ORF">HCU01_41130</name>
    <name evidence="3" type="ORF">SAMN05660971_01122</name>
</gene>
<evidence type="ECO:0000259" key="1">
    <source>
        <dbReference type="Pfam" id="PF21831"/>
    </source>
</evidence>
<feature type="domain" description="DUF6891" evidence="1">
    <location>
        <begin position="28"/>
        <end position="210"/>
    </location>
</feature>